<reference evidence="7" key="1">
    <citation type="submission" date="2019-12" db="EMBL/GenBank/DDBJ databases">
        <title>High-Quality draft genome sequences of three cyanobacteria isolated from the limestone walls of the Old Cathedral of Coimbra.</title>
        <authorList>
            <person name="Tiago I."/>
            <person name="Soares F."/>
            <person name="Portugal A."/>
        </authorList>
    </citation>
    <scope>NUCLEOTIDE SEQUENCE</scope>
    <source>
        <strain evidence="7">A</strain>
    </source>
</reference>
<keyword evidence="3 6" id="KW-0812">Transmembrane</keyword>
<organism evidence="7 8">
    <name type="scientific">Myxacorys almedinensis A</name>
    <dbReference type="NCBI Taxonomy" id="2690445"/>
    <lineage>
        <taxon>Bacteria</taxon>
        <taxon>Bacillati</taxon>
        <taxon>Cyanobacteriota</taxon>
        <taxon>Cyanophyceae</taxon>
        <taxon>Leptolyngbyales</taxon>
        <taxon>Leptolyngbyaceae</taxon>
        <taxon>Myxacorys</taxon>
        <taxon>Myxacorys almedinensis</taxon>
    </lineage>
</organism>
<evidence type="ECO:0000256" key="6">
    <source>
        <dbReference type="SAM" id="Phobius"/>
    </source>
</evidence>
<dbReference type="EMBL" id="WVIE01000018">
    <property type="protein sequence ID" value="NDJ18675.1"/>
    <property type="molecule type" value="Genomic_DNA"/>
</dbReference>
<sequence length="311" mass="34054">MGHLRSLLTWLGQPSLKKALRWLIIGAVLFFLLQTIRDHWQEVAQIRIERAGWASLAIATGITLFAHMFTGYVWTWILQELGQSVKGAWGVSVYLKTNLAKYLPGNVWHFYGRITSVKKVGVAANIGTLSVLLEPLLMVAAACIVGLIGLRRLGIPQFAPVLQAILLIGTLTVVHPRILNALLKRVAKLKKTSLDAPPRIRRYPILPLLGEIGFLLLRSLGFIATFLAIAPIQTDQIPLLVSSFTWAWLMGFIIPGLPGGVGIFEATAIALLGQHFSTAQVLSAVALYRLVNTLAETLGAGLVVIDEQQNY</sequence>
<dbReference type="Proteomes" id="UP000646053">
    <property type="component" value="Unassembled WGS sequence"/>
</dbReference>
<feature type="transmembrane region" description="Helical" evidence="6">
    <location>
        <begin position="20"/>
        <end position="36"/>
    </location>
</feature>
<keyword evidence="8" id="KW-1185">Reference proteome</keyword>
<protein>
    <submittedName>
        <fullName evidence="7">UPF0104 family protein</fullName>
    </submittedName>
</protein>
<name>A0A8J7ZB08_9CYAN</name>
<feature type="transmembrane region" description="Helical" evidence="6">
    <location>
        <begin position="249"/>
        <end position="272"/>
    </location>
</feature>
<evidence type="ECO:0000256" key="4">
    <source>
        <dbReference type="ARBA" id="ARBA00022989"/>
    </source>
</evidence>
<feature type="transmembrane region" description="Helical" evidence="6">
    <location>
        <begin position="161"/>
        <end position="183"/>
    </location>
</feature>
<feature type="transmembrane region" description="Helical" evidence="6">
    <location>
        <begin position="204"/>
        <end position="229"/>
    </location>
</feature>
<evidence type="ECO:0000256" key="1">
    <source>
        <dbReference type="ARBA" id="ARBA00004651"/>
    </source>
</evidence>
<proteinExistence type="predicted"/>
<gene>
    <name evidence="7" type="ORF">GS601_15500</name>
</gene>
<dbReference type="GO" id="GO:0005886">
    <property type="term" value="C:plasma membrane"/>
    <property type="evidence" value="ECO:0007669"/>
    <property type="project" value="UniProtKB-SubCell"/>
</dbReference>
<comment type="caution">
    <text evidence="7">The sequence shown here is derived from an EMBL/GenBank/DDBJ whole genome shotgun (WGS) entry which is preliminary data.</text>
</comment>
<feature type="transmembrane region" description="Helical" evidence="6">
    <location>
        <begin position="56"/>
        <end position="77"/>
    </location>
</feature>
<feature type="transmembrane region" description="Helical" evidence="6">
    <location>
        <begin position="122"/>
        <end position="149"/>
    </location>
</feature>
<evidence type="ECO:0000256" key="2">
    <source>
        <dbReference type="ARBA" id="ARBA00022475"/>
    </source>
</evidence>
<evidence type="ECO:0000313" key="8">
    <source>
        <dbReference type="Proteomes" id="UP000646053"/>
    </source>
</evidence>
<dbReference type="AlphaFoldDB" id="A0A8J7ZB08"/>
<keyword evidence="2" id="KW-1003">Cell membrane</keyword>
<evidence type="ECO:0000256" key="3">
    <source>
        <dbReference type="ARBA" id="ARBA00022692"/>
    </source>
</evidence>
<keyword evidence="4 6" id="KW-1133">Transmembrane helix</keyword>
<dbReference type="Pfam" id="PF03706">
    <property type="entry name" value="LPG_synthase_TM"/>
    <property type="match status" value="1"/>
</dbReference>
<evidence type="ECO:0000313" key="7">
    <source>
        <dbReference type="EMBL" id="NDJ18675.1"/>
    </source>
</evidence>
<accession>A0A8J7ZB08</accession>
<dbReference type="RefSeq" id="WP_162424197.1">
    <property type="nucleotide sequence ID" value="NZ_WVIE01000018.1"/>
</dbReference>
<keyword evidence="5 6" id="KW-0472">Membrane</keyword>
<comment type="subcellular location">
    <subcellularLocation>
        <location evidence="1">Cell membrane</location>
        <topology evidence="1">Multi-pass membrane protein</topology>
    </subcellularLocation>
</comment>
<dbReference type="InterPro" id="IPR022791">
    <property type="entry name" value="L-PG_synthase/AglD"/>
</dbReference>
<evidence type="ECO:0000256" key="5">
    <source>
        <dbReference type="ARBA" id="ARBA00023136"/>
    </source>
</evidence>